<evidence type="ECO:0000259" key="1">
    <source>
        <dbReference type="Pfam" id="PF00117"/>
    </source>
</evidence>
<reference evidence="2" key="1">
    <citation type="submission" date="2020-04" db="EMBL/GenBank/DDBJ databases">
        <authorList>
            <person name="Alioto T."/>
            <person name="Alioto T."/>
            <person name="Gomez Garrido J."/>
        </authorList>
    </citation>
    <scope>NUCLEOTIDE SEQUENCE</scope>
    <source>
        <strain evidence="2">A484AB</strain>
    </source>
</reference>
<evidence type="ECO:0000313" key="2">
    <source>
        <dbReference type="EMBL" id="CAB4023438.1"/>
    </source>
</evidence>
<dbReference type="Gene3D" id="3.40.50.880">
    <property type="match status" value="1"/>
</dbReference>
<dbReference type="AlphaFoldDB" id="A0A6S7KSS1"/>
<dbReference type="OrthoDB" id="92161at2759"/>
<sequence>MSNLSQKLFGVIVCDSQAKWGGSEGIAKRVEDVFGTKEGRWKTFVAEQGQFPTEEELKTFHGFYITGSKHSVNDDTQAWIKQLELFIQRAHALKKPKVYGTCFGHQAISKALGGKVGKNPSKRFVCHNETIVLCEAENDSRFLNDLKKISEKKPFRILQSHGECVEELPANAKNVASSESCKHEIVLYSDNIIGAQSHADFFVEDLLDVILPSLLERKVITQGEFDHARDSFKQPIACSDMAVAVRDFLNS</sequence>
<feature type="domain" description="Glutamine amidotransferase" evidence="1">
    <location>
        <begin position="57"/>
        <end position="198"/>
    </location>
</feature>
<dbReference type="InterPro" id="IPR017926">
    <property type="entry name" value="GATASE"/>
</dbReference>
<dbReference type="CDD" id="cd01741">
    <property type="entry name" value="GATase1_1"/>
    <property type="match status" value="1"/>
</dbReference>
<evidence type="ECO:0000313" key="3">
    <source>
        <dbReference type="Proteomes" id="UP001152795"/>
    </source>
</evidence>
<dbReference type="InterPro" id="IPR029062">
    <property type="entry name" value="Class_I_gatase-like"/>
</dbReference>
<dbReference type="Pfam" id="PF00117">
    <property type="entry name" value="GATase"/>
    <property type="match status" value="1"/>
</dbReference>
<dbReference type="Proteomes" id="UP001152795">
    <property type="component" value="Unassembled WGS sequence"/>
</dbReference>
<dbReference type="InterPro" id="IPR044992">
    <property type="entry name" value="ChyE-like"/>
</dbReference>
<organism evidence="2 3">
    <name type="scientific">Paramuricea clavata</name>
    <name type="common">Red gorgonian</name>
    <name type="synonym">Violescent sea-whip</name>
    <dbReference type="NCBI Taxonomy" id="317549"/>
    <lineage>
        <taxon>Eukaryota</taxon>
        <taxon>Metazoa</taxon>
        <taxon>Cnidaria</taxon>
        <taxon>Anthozoa</taxon>
        <taxon>Octocorallia</taxon>
        <taxon>Malacalcyonacea</taxon>
        <taxon>Plexauridae</taxon>
        <taxon>Paramuricea</taxon>
    </lineage>
</organism>
<dbReference type="SUPFAM" id="SSF52317">
    <property type="entry name" value="Class I glutamine amidotransferase-like"/>
    <property type="match status" value="1"/>
</dbReference>
<dbReference type="GO" id="GO:0005829">
    <property type="term" value="C:cytosol"/>
    <property type="evidence" value="ECO:0007669"/>
    <property type="project" value="TreeGrafter"/>
</dbReference>
<accession>A0A6S7KSS1</accession>
<protein>
    <recommendedName>
        <fullName evidence="1">Glutamine amidotransferase domain-containing protein</fullName>
    </recommendedName>
</protein>
<dbReference type="EMBL" id="CACRXK020012501">
    <property type="protein sequence ID" value="CAB4023438.1"/>
    <property type="molecule type" value="Genomic_DNA"/>
</dbReference>
<dbReference type="PANTHER" id="PTHR42695">
    <property type="entry name" value="GLUTAMINE AMIDOTRANSFERASE YLR126C-RELATED"/>
    <property type="match status" value="1"/>
</dbReference>
<name>A0A6S7KSS1_PARCT</name>
<keyword evidence="3" id="KW-1185">Reference proteome</keyword>
<proteinExistence type="predicted"/>
<gene>
    <name evidence="2" type="ORF">PACLA_8A026235</name>
</gene>
<dbReference type="PANTHER" id="PTHR42695:SF5">
    <property type="entry name" value="GLUTAMINE AMIDOTRANSFERASE YLR126C-RELATED"/>
    <property type="match status" value="1"/>
</dbReference>
<comment type="caution">
    <text evidence="2">The sequence shown here is derived from an EMBL/GenBank/DDBJ whole genome shotgun (WGS) entry which is preliminary data.</text>
</comment>